<proteinExistence type="predicted"/>
<reference evidence="2" key="1">
    <citation type="submission" date="2016-12" db="EMBL/GenBank/DDBJ databases">
        <title>The genomes of Aspergillus section Nigri reveals drivers in fungal speciation.</title>
        <authorList>
            <consortium name="DOE Joint Genome Institute"/>
            <person name="Vesth T.C."/>
            <person name="Nybo J."/>
            <person name="Theobald S."/>
            <person name="Brandl J."/>
            <person name="Frisvad J.C."/>
            <person name="Nielsen K.F."/>
            <person name="Lyhne E.K."/>
            <person name="Kogle M.E."/>
            <person name="Kuo A."/>
            <person name="Riley R."/>
            <person name="Clum A."/>
            <person name="Nolan M."/>
            <person name="Lipzen A."/>
            <person name="Salamov A."/>
            <person name="Henrissat B."/>
            <person name="Wiebenga A."/>
            <person name="De Vries R.P."/>
            <person name="Grigoriev I.V."/>
            <person name="Mortensen U.H."/>
            <person name="Andersen M.R."/>
            <person name="Baker S.E."/>
        </authorList>
    </citation>
    <scope>NUCLEOTIDE SEQUENCE [LARGE SCALE GENOMIC DNA]</scope>
    <source>
        <strain evidence="2">CBS 113365</strain>
    </source>
</reference>
<dbReference type="Proteomes" id="UP000248405">
    <property type="component" value="Unassembled WGS sequence"/>
</dbReference>
<gene>
    <name evidence="2" type="ORF">BO88DRAFT_93403</name>
</gene>
<evidence type="ECO:0000313" key="2">
    <source>
        <dbReference type="EMBL" id="PYH73371.1"/>
    </source>
</evidence>
<dbReference type="RefSeq" id="XP_025567165.1">
    <property type="nucleotide sequence ID" value="XM_025713270.1"/>
</dbReference>
<keyword evidence="3" id="KW-1185">Reference proteome</keyword>
<evidence type="ECO:0000313" key="3">
    <source>
        <dbReference type="Proteomes" id="UP000248405"/>
    </source>
</evidence>
<feature type="region of interest" description="Disordered" evidence="1">
    <location>
        <begin position="16"/>
        <end position="51"/>
    </location>
</feature>
<sequence length="143" mass="15589">MSIFLKSQLSDGVEMRRWRRKREEEEKDRRRGVGLEKKRVRGASTSTSSSSASSALLLLLLLLSPLSKYSLLASHRIGQHLSLLSQSASFQSLPYTLTLSLSSRTPKNPPALPWLAPSGVPSSAEFHGSVARQSACQNTGSHG</sequence>
<evidence type="ECO:0000256" key="1">
    <source>
        <dbReference type="SAM" id="MobiDB-lite"/>
    </source>
</evidence>
<dbReference type="GeneID" id="37217862"/>
<name>A0A319BLZ3_ASPVC</name>
<feature type="compositionally biased region" description="Basic and acidic residues" evidence="1">
    <location>
        <begin position="16"/>
        <end position="37"/>
    </location>
</feature>
<dbReference type="EMBL" id="KZ821615">
    <property type="protein sequence ID" value="PYH73371.1"/>
    <property type="molecule type" value="Genomic_DNA"/>
</dbReference>
<organism evidence="2 3">
    <name type="scientific">Aspergillus vadensis (strain CBS 113365 / IMI 142717 / IBT 24658)</name>
    <dbReference type="NCBI Taxonomy" id="1448311"/>
    <lineage>
        <taxon>Eukaryota</taxon>
        <taxon>Fungi</taxon>
        <taxon>Dikarya</taxon>
        <taxon>Ascomycota</taxon>
        <taxon>Pezizomycotina</taxon>
        <taxon>Eurotiomycetes</taxon>
        <taxon>Eurotiomycetidae</taxon>
        <taxon>Eurotiales</taxon>
        <taxon>Aspergillaceae</taxon>
        <taxon>Aspergillus</taxon>
        <taxon>Aspergillus subgen. Circumdati</taxon>
    </lineage>
</organism>
<dbReference type="AlphaFoldDB" id="A0A319BLZ3"/>
<accession>A0A319BLZ3</accession>
<protein>
    <submittedName>
        <fullName evidence="2">Uncharacterized protein</fullName>
    </submittedName>
</protein>